<protein>
    <submittedName>
        <fullName evidence="2">Uncharacterized protein</fullName>
    </submittedName>
</protein>
<reference evidence="2" key="1">
    <citation type="journal article" date="2021" name="PeerJ">
        <title>Extensive microbial diversity within the chicken gut microbiome revealed by metagenomics and culture.</title>
        <authorList>
            <person name="Gilroy R."/>
            <person name="Ravi A."/>
            <person name="Getino M."/>
            <person name="Pursley I."/>
            <person name="Horton D.L."/>
            <person name="Alikhan N.F."/>
            <person name="Baker D."/>
            <person name="Gharbi K."/>
            <person name="Hall N."/>
            <person name="Watson M."/>
            <person name="Adriaenssens E.M."/>
            <person name="Foster-Nyarko E."/>
            <person name="Jarju S."/>
            <person name="Secka A."/>
            <person name="Antonio M."/>
            <person name="Oren A."/>
            <person name="Chaudhuri R.R."/>
            <person name="La Ragione R."/>
            <person name="Hildebrand F."/>
            <person name="Pallen M.J."/>
        </authorList>
    </citation>
    <scope>NUCLEOTIDE SEQUENCE</scope>
    <source>
        <strain evidence="2">ChiGjej5B5-7349</strain>
    </source>
</reference>
<dbReference type="Proteomes" id="UP000784435">
    <property type="component" value="Unassembled WGS sequence"/>
</dbReference>
<dbReference type="EMBL" id="DYUK01000063">
    <property type="protein sequence ID" value="HJG79308.1"/>
    <property type="molecule type" value="Genomic_DNA"/>
</dbReference>
<accession>A0A921MC57</accession>
<comment type="caution">
    <text evidence="2">The sequence shown here is derived from an EMBL/GenBank/DDBJ whole genome shotgun (WGS) entry which is preliminary data.</text>
</comment>
<feature type="region of interest" description="Disordered" evidence="1">
    <location>
        <begin position="1"/>
        <end position="21"/>
    </location>
</feature>
<evidence type="ECO:0000313" key="2">
    <source>
        <dbReference type="EMBL" id="HJG79308.1"/>
    </source>
</evidence>
<sequence>MSGQGQGHDQGQDQTTTAGIRRIEEASGLAWAEFVAAFQTVGGPEAGHADLARAILPVLDGRVDNPGWWAQGATVEYEKTIGRRVEGQSSAGDFQIAASRTVAGTAADLRDRAGALLQAAGTVAGMAVGTQPRTSETPKRHYWRSALGEAAKLEAAVEAASQSPDGADPRVKVTLTATGLADQEQRDAARADLKAVLADLG</sequence>
<reference evidence="2" key="2">
    <citation type="submission" date="2021-09" db="EMBL/GenBank/DDBJ databases">
        <authorList>
            <person name="Gilroy R."/>
        </authorList>
    </citation>
    <scope>NUCLEOTIDE SEQUENCE</scope>
    <source>
        <strain evidence="2">ChiGjej5B5-7349</strain>
    </source>
</reference>
<dbReference type="AlphaFoldDB" id="A0A921MC57"/>
<name>A0A921MC57_9MICO</name>
<proteinExistence type="predicted"/>
<gene>
    <name evidence="2" type="ORF">K8V08_02725</name>
</gene>
<feature type="compositionally biased region" description="Low complexity" evidence="1">
    <location>
        <begin position="9"/>
        <end position="19"/>
    </location>
</feature>
<evidence type="ECO:0000313" key="3">
    <source>
        <dbReference type="Proteomes" id="UP000784435"/>
    </source>
</evidence>
<evidence type="ECO:0000256" key="1">
    <source>
        <dbReference type="SAM" id="MobiDB-lite"/>
    </source>
</evidence>
<organism evidence="2 3">
    <name type="scientific">Brevibacterium senegalense</name>
    <dbReference type="NCBI Taxonomy" id="1033736"/>
    <lineage>
        <taxon>Bacteria</taxon>
        <taxon>Bacillati</taxon>
        <taxon>Actinomycetota</taxon>
        <taxon>Actinomycetes</taxon>
        <taxon>Micrococcales</taxon>
        <taxon>Brevibacteriaceae</taxon>
        <taxon>Brevibacterium</taxon>
    </lineage>
</organism>